<dbReference type="AlphaFoldDB" id="A0A0C3PDK2"/>
<reference evidence="2 3" key="1">
    <citation type="journal article" date="2014" name="PLoS Genet.">
        <title>Analysis of the Phlebiopsis gigantea genome, transcriptome and secretome provides insight into its pioneer colonization strategies of wood.</title>
        <authorList>
            <person name="Hori C."/>
            <person name="Ishida T."/>
            <person name="Igarashi K."/>
            <person name="Samejima M."/>
            <person name="Suzuki H."/>
            <person name="Master E."/>
            <person name="Ferreira P."/>
            <person name="Ruiz-Duenas F.J."/>
            <person name="Held B."/>
            <person name="Canessa P."/>
            <person name="Larrondo L.F."/>
            <person name="Schmoll M."/>
            <person name="Druzhinina I.S."/>
            <person name="Kubicek C.P."/>
            <person name="Gaskell J.A."/>
            <person name="Kersten P."/>
            <person name="St John F."/>
            <person name="Glasner J."/>
            <person name="Sabat G."/>
            <person name="Splinter BonDurant S."/>
            <person name="Syed K."/>
            <person name="Yadav J."/>
            <person name="Mgbeahuruike A.C."/>
            <person name="Kovalchuk A."/>
            <person name="Asiegbu F.O."/>
            <person name="Lackner G."/>
            <person name="Hoffmeister D."/>
            <person name="Rencoret J."/>
            <person name="Gutierrez A."/>
            <person name="Sun H."/>
            <person name="Lindquist E."/>
            <person name="Barry K."/>
            <person name="Riley R."/>
            <person name="Grigoriev I.V."/>
            <person name="Henrissat B."/>
            <person name="Kues U."/>
            <person name="Berka R.M."/>
            <person name="Martinez A.T."/>
            <person name="Covert S.F."/>
            <person name="Blanchette R.A."/>
            <person name="Cullen D."/>
        </authorList>
    </citation>
    <scope>NUCLEOTIDE SEQUENCE [LARGE SCALE GENOMIC DNA]</scope>
    <source>
        <strain evidence="2 3">11061_1 CR5-6</strain>
    </source>
</reference>
<evidence type="ECO:0000259" key="1">
    <source>
        <dbReference type="Pfam" id="PF20236"/>
    </source>
</evidence>
<dbReference type="Pfam" id="PF20236">
    <property type="entry name" value="DUF6593"/>
    <property type="match status" value="1"/>
</dbReference>
<dbReference type="EMBL" id="KN840619">
    <property type="protein sequence ID" value="KIP03388.1"/>
    <property type="molecule type" value="Genomic_DNA"/>
</dbReference>
<evidence type="ECO:0000313" key="3">
    <source>
        <dbReference type="Proteomes" id="UP000053257"/>
    </source>
</evidence>
<evidence type="ECO:0000313" key="2">
    <source>
        <dbReference type="EMBL" id="KIP03388.1"/>
    </source>
</evidence>
<gene>
    <name evidence="2" type="ORF">PHLGIDRAFT_77693</name>
</gene>
<dbReference type="HOGENOM" id="CLU_084280_4_1_1"/>
<keyword evidence="3" id="KW-1185">Reference proteome</keyword>
<dbReference type="InterPro" id="IPR046528">
    <property type="entry name" value="DUF6593"/>
</dbReference>
<dbReference type="OrthoDB" id="3360976at2759"/>
<organism evidence="2 3">
    <name type="scientific">Phlebiopsis gigantea (strain 11061_1 CR5-6)</name>
    <name type="common">White-rot fungus</name>
    <name type="synonym">Peniophora gigantea</name>
    <dbReference type="NCBI Taxonomy" id="745531"/>
    <lineage>
        <taxon>Eukaryota</taxon>
        <taxon>Fungi</taxon>
        <taxon>Dikarya</taxon>
        <taxon>Basidiomycota</taxon>
        <taxon>Agaricomycotina</taxon>
        <taxon>Agaricomycetes</taxon>
        <taxon>Polyporales</taxon>
        <taxon>Phanerochaetaceae</taxon>
        <taxon>Phlebiopsis</taxon>
    </lineage>
</organism>
<feature type="domain" description="DUF6593" evidence="1">
    <location>
        <begin position="9"/>
        <end position="169"/>
    </location>
</feature>
<sequence>MFLLQLSRNSPINTTLLTEDGKPMYTISTPHKIFRRTTTVTRHTYDAEGQPTDITEEMAKIHWHRLTSSKLVLNGELKNIDKVMPKTGVMGSRAFTASDGKKYKWRMGMTDCELADGPKPARPVVVKMRHRFQDISTGTRPVLEIEESVLPFLDIIIMTWIYTERTRRDIEYERLGSV</sequence>
<proteinExistence type="predicted"/>
<accession>A0A0C3PDK2</accession>
<protein>
    <recommendedName>
        <fullName evidence="1">DUF6593 domain-containing protein</fullName>
    </recommendedName>
</protein>
<name>A0A0C3PDK2_PHLG1</name>
<dbReference type="Proteomes" id="UP000053257">
    <property type="component" value="Unassembled WGS sequence"/>
</dbReference>